<keyword evidence="2" id="KW-1185">Reference proteome</keyword>
<dbReference type="RefSeq" id="WP_194856528.1">
    <property type="nucleotide sequence ID" value="NZ_ARXR01000027.1"/>
</dbReference>
<evidence type="ECO:0000313" key="1">
    <source>
        <dbReference type="EMBL" id="MBF5053978.1"/>
    </source>
</evidence>
<protein>
    <submittedName>
        <fullName evidence="1">Uncharacterized protein</fullName>
    </submittedName>
</protein>
<accession>A0ABS0AIQ6</accession>
<dbReference type="Proteomes" id="UP000644441">
    <property type="component" value="Unassembled WGS sequence"/>
</dbReference>
<comment type="caution">
    <text evidence="1">The sequence shown here is derived from an EMBL/GenBank/DDBJ whole genome shotgun (WGS) entry which is preliminary data.</text>
</comment>
<organism evidence="1 2">
    <name type="scientific">Alloalcanivorax venustensis ISO4</name>
    <dbReference type="NCBI Taxonomy" id="1177184"/>
    <lineage>
        <taxon>Bacteria</taxon>
        <taxon>Pseudomonadati</taxon>
        <taxon>Pseudomonadota</taxon>
        <taxon>Gammaproteobacteria</taxon>
        <taxon>Oceanospirillales</taxon>
        <taxon>Alcanivoracaceae</taxon>
        <taxon>Alloalcanivorax</taxon>
    </lineage>
</organism>
<name>A0ABS0AIQ6_9GAMM</name>
<proteinExistence type="predicted"/>
<reference evidence="1 2" key="1">
    <citation type="submission" date="2012-09" db="EMBL/GenBank/DDBJ databases">
        <title>Genome Sequence of alkane-degrading Bacterium Alcanivorax venustensis ISO4.</title>
        <authorList>
            <person name="Lai Q."/>
            <person name="Shao Z."/>
        </authorList>
    </citation>
    <scope>NUCLEOTIDE SEQUENCE [LARGE SCALE GENOMIC DNA]</scope>
    <source>
        <strain evidence="1 2">ISO4</strain>
    </source>
</reference>
<gene>
    <name evidence="1" type="ORF">ISO4_02580</name>
</gene>
<dbReference type="EMBL" id="ARXR01000027">
    <property type="protein sequence ID" value="MBF5053978.1"/>
    <property type="molecule type" value="Genomic_DNA"/>
</dbReference>
<sequence length="204" mass="23392">MSPEERHRRAIATGLAPYLDSRQVPEAVALWQRDYAHRPRFSLQGYVSHISRLFEVEGRRHDLHLSLVQAMTLPDRELLPDPLEDEDGAHRAHPCTEAFQLLMRALWAQLDAGQAGQVRLDQLTDLRRPGVDPALRDALEYWLNHADGDLTPLDQDQLRRLLNRAYVLLCERFGPVHSDRLLKLAADRVREQRPGLESALHALL</sequence>
<evidence type="ECO:0000313" key="2">
    <source>
        <dbReference type="Proteomes" id="UP000644441"/>
    </source>
</evidence>